<evidence type="ECO:0000313" key="2">
    <source>
        <dbReference type="EMBL" id="JAG28052.1"/>
    </source>
</evidence>
<evidence type="ECO:0000256" key="1">
    <source>
        <dbReference type="SAM" id="Phobius"/>
    </source>
</evidence>
<keyword evidence="1" id="KW-0812">Transmembrane</keyword>
<feature type="transmembrane region" description="Helical" evidence="1">
    <location>
        <begin position="145"/>
        <end position="170"/>
    </location>
</feature>
<reference evidence="2" key="1">
    <citation type="journal article" date="2014" name="PLoS ONE">
        <title>Transcriptome-Based Identification of ABC Transporters in the Western Tarnished Plant Bug Lygus hesperus.</title>
        <authorList>
            <person name="Hull J.J."/>
            <person name="Chaney K."/>
            <person name="Geib S.M."/>
            <person name="Fabrick J.A."/>
            <person name="Brent C.S."/>
            <person name="Walsh D."/>
            <person name="Lavine L.C."/>
        </authorList>
    </citation>
    <scope>NUCLEOTIDE SEQUENCE</scope>
</reference>
<gene>
    <name evidence="2" type="ORF">CM83_100889</name>
    <name evidence="3" type="ORF">g.19720</name>
</gene>
<evidence type="ECO:0000313" key="3">
    <source>
        <dbReference type="EMBL" id="JAQ00189.1"/>
    </source>
</evidence>
<name>A0A0A9Y4Q8_LYGHE</name>
<reference evidence="2" key="2">
    <citation type="submission" date="2014-07" db="EMBL/GenBank/DDBJ databases">
        <authorList>
            <person name="Hull J."/>
        </authorList>
    </citation>
    <scope>NUCLEOTIDE SEQUENCE</scope>
</reference>
<dbReference type="EMBL" id="GDHC01018440">
    <property type="protein sequence ID" value="JAQ00189.1"/>
    <property type="molecule type" value="Transcribed_RNA"/>
</dbReference>
<dbReference type="EMBL" id="GBHO01015552">
    <property type="protein sequence ID" value="JAG28052.1"/>
    <property type="molecule type" value="Transcribed_RNA"/>
</dbReference>
<feature type="transmembrane region" description="Helical" evidence="1">
    <location>
        <begin position="182"/>
        <end position="205"/>
    </location>
</feature>
<dbReference type="AlphaFoldDB" id="A0A0A9Y4Q8"/>
<reference evidence="3" key="3">
    <citation type="journal article" date="2016" name="Gigascience">
        <title>De novo construction of an expanded transcriptome assembly for the western tarnished plant bug, Lygus hesperus.</title>
        <authorList>
            <person name="Tassone E.E."/>
            <person name="Geib S.M."/>
            <person name="Hall B."/>
            <person name="Fabrick J.A."/>
            <person name="Brent C.S."/>
            <person name="Hull J.J."/>
        </authorList>
    </citation>
    <scope>NUCLEOTIDE SEQUENCE</scope>
</reference>
<accession>A0A0A9Y4Q8</accession>
<protein>
    <submittedName>
        <fullName evidence="2">Uncharacterized protein</fullName>
    </submittedName>
</protein>
<organism evidence="2">
    <name type="scientific">Lygus hesperus</name>
    <name type="common">Western plant bug</name>
    <dbReference type="NCBI Taxonomy" id="30085"/>
    <lineage>
        <taxon>Eukaryota</taxon>
        <taxon>Metazoa</taxon>
        <taxon>Ecdysozoa</taxon>
        <taxon>Arthropoda</taxon>
        <taxon>Hexapoda</taxon>
        <taxon>Insecta</taxon>
        <taxon>Pterygota</taxon>
        <taxon>Neoptera</taxon>
        <taxon>Paraneoptera</taxon>
        <taxon>Hemiptera</taxon>
        <taxon>Heteroptera</taxon>
        <taxon>Panheteroptera</taxon>
        <taxon>Cimicomorpha</taxon>
        <taxon>Miridae</taxon>
        <taxon>Mirini</taxon>
        <taxon>Lygus</taxon>
    </lineage>
</organism>
<keyword evidence="1" id="KW-0472">Membrane</keyword>
<sequence length="303" mass="32462">MFDQLHFSTTDYSNCILFLSAGTHPLLLGRRSAPTSILGSCARYATLLCVRTPNSLYRSILGSPVGLSTCRCKIAMPTSASPRTLPHTLPSPTMPKFVSPCVLICTATTKISTTLYGTALPTLLLQFPSHVSTSLSTRICIPRSMLVVVVCASATSLARSVFFVFFFVLSPYHFLPRSCTRTMCATLLLVAPSPSFLSSFLFPLLPPLGFLSTSNPFAVFVARSLVTVDPGLLVSNSLHPSTSATFSIFLLSSLSPHPLRVCGTPMPILLLLCSSSMCNRPRSNCTLVPTVVPPRILSILGGA</sequence>
<keyword evidence="1" id="KW-1133">Transmembrane helix</keyword>
<proteinExistence type="predicted"/>